<dbReference type="EMBL" id="CP060731">
    <property type="protein sequence ID" value="QNN76903.1"/>
    <property type="molecule type" value="Genomic_DNA"/>
</dbReference>
<evidence type="ECO:0000313" key="2">
    <source>
        <dbReference type="Proteomes" id="UP000515838"/>
    </source>
</evidence>
<protein>
    <submittedName>
        <fullName evidence="1">Uncharacterized protein</fullName>
    </submittedName>
</protein>
<evidence type="ECO:0000313" key="1">
    <source>
        <dbReference type="EMBL" id="QNN76903.1"/>
    </source>
</evidence>
<sequence length="172" mass="19189">MELAPFVDSLVWGDSSKLLRGIDEKFCKSAQGENFDYQKRNYSTSHVHMMLASALTEMIDRTDAVIFLNTPNSIRASSSSAPGDAVTASPWIYHELVTTKIAREVGFKGRKLSQTRPLRTLREVTVEASMTILHKPPMDHLASLAPVDLDELKATGAKGLALLDKLYWRRRA</sequence>
<accession>A0A7G9T9X8</accession>
<dbReference type="RefSeq" id="WP_187572627.1">
    <property type="nucleotide sequence ID" value="NZ_CP060731.1"/>
</dbReference>
<name>A0A7G9T9X8_PSEMX</name>
<proteinExistence type="predicted"/>
<dbReference type="Proteomes" id="UP000515838">
    <property type="component" value="Chromosome"/>
</dbReference>
<dbReference type="AlphaFoldDB" id="A0A7G9T9X8"/>
<dbReference type="GeneID" id="81471947"/>
<organism evidence="1 2">
    <name type="scientific">Pseudoxanthomonas mexicana</name>
    <dbReference type="NCBI Taxonomy" id="128785"/>
    <lineage>
        <taxon>Bacteria</taxon>
        <taxon>Pseudomonadati</taxon>
        <taxon>Pseudomonadota</taxon>
        <taxon>Gammaproteobacteria</taxon>
        <taxon>Lysobacterales</taxon>
        <taxon>Lysobacteraceae</taxon>
        <taxon>Pseudoxanthomonas</taxon>
    </lineage>
</organism>
<gene>
    <name evidence="1" type="ORF">IAE60_13265</name>
</gene>
<reference evidence="1 2" key="1">
    <citation type="submission" date="2020-08" db="EMBL/GenBank/DDBJ databases">
        <title>Streptomycin Non-resistant strain, P. mexicana.</title>
        <authorList>
            <person name="Ganesh-Kumar S."/>
            <person name="Zhe T."/>
            <person name="Yu Z."/>
            <person name="Min Y."/>
        </authorList>
    </citation>
    <scope>NUCLEOTIDE SEQUENCE [LARGE SCALE GENOMIC DNA]</scope>
    <source>
        <strain evidence="1 2">GTZY2</strain>
    </source>
</reference>